<evidence type="ECO:0000259" key="3">
    <source>
        <dbReference type="PROSITE" id="PS50222"/>
    </source>
</evidence>
<evidence type="ECO:0000256" key="1">
    <source>
        <dbReference type="ARBA" id="ARBA00022723"/>
    </source>
</evidence>
<accession>A0A914DBK0</accession>
<evidence type="ECO:0000313" key="4">
    <source>
        <dbReference type="Proteomes" id="UP000887540"/>
    </source>
</evidence>
<dbReference type="InterPro" id="IPR011992">
    <property type="entry name" value="EF-hand-dom_pair"/>
</dbReference>
<proteinExistence type="predicted"/>
<evidence type="ECO:0000313" key="5">
    <source>
        <dbReference type="WBParaSite" id="ACRNAN_scaffold22.g27128.t1"/>
    </source>
</evidence>
<dbReference type="Gene3D" id="1.10.238.10">
    <property type="entry name" value="EF-hand"/>
    <property type="match status" value="1"/>
</dbReference>
<reference evidence="5" key="1">
    <citation type="submission" date="2022-11" db="UniProtKB">
        <authorList>
            <consortium name="WormBaseParasite"/>
        </authorList>
    </citation>
    <scope>IDENTIFICATION</scope>
</reference>
<dbReference type="InterPro" id="IPR002048">
    <property type="entry name" value="EF_hand_dom"/>
</dbReference>
<keyword evidence="4" id="KW-1185">Reference proteome</keyword>
<sequence>MGTIKRRAAVALDASNHAPLIKSGSDPDNTYTLARLQLKKPLSLKQAMKDTHFSSAEIKTLYRAFKDTSPTALIDRDTEFVKTLSILCKGGLEEKFEWIYKLYDPTNSGFIHWERLFYIITAIDDLIGMKAKPRYTREQRVQRADEIFQKFDPHGTGMITKQQFLDICRSDKSICDSIFSLHTILPK</sequence>
<dbReference type="PROSITE" id="PS50222">
    <property type="entry name" value="EF_HAND_2"/>
    <property type="match status" value="1"/>
</dbReference>
<keyword evidence="1" id="KW-0479">Metal-binding</keyword>
<keyword evidence="2" id="KW-0677">Repeat</keyword>
<evidence type="ECO:0000256" key="2">
    <source>
        <dbReference type="ARBA" id="ARBA00022737"/>
    </source>
</evidence>
<dbReference type="AlphaFoldDB" id="A0A914DBK0"/>
<protein>
    <submittedName>
        <fullName evidence="5">EF-hand domain-containing protein</fullName>
    </submittedName>
</protein>
<dbReference type="Proteomes" id="UP000887540">
    <property type="component" value="Unplaced"/>
</dbReference>
<dbReference type="InterPro" id="IPR028846">
    <property type="entry name" value="Recoverin"/>
</dbReference>
<name>A0A914DBK0_9BILA</name>
<feature type="domain" description="EF-hand" evidence="3">
    <location>
        <begin position="139"/>
        <end position="174"/>
    </location>
</feature>
<dbReference type="SUPFAM" id="SSF47473">
    <property type="entry name" value="EF-hand"/>
    <property type="match status" value="1"/>
</dbReference>
<organism evidence="4 5">
    <name type="scientific">Acrobeloides nanus</name>
    <dbReference type="NCBI Taxonomy" id="290746"/>
    <lineage>
        <taxon>Eukaryota</taxon>
        <taxon>Metazoa</taxon>
        <taxon>Ecdysozoa</taxon>
        <taxon>Nematoda</taxon>
        <taxon>Chromadorea</taxon>
        <taxon>Rhabditida</taxon>
        <taxon>Tylenchina</taxon>
        <taxon>Cephalobomorpha</taxon>
        <taxon>Cephaloboidea</taxon>
        <taxon>Cephalobidae</taxon>
        <taxon>Acrobeloides</taxon>
    </lineage>
</organism>
<dbReference type="GO" id="GO:0005509">
    <property type="term" value="F:calcium ion binding"/>
    <property type="evidence" value="ECO:0007669"/>
    <property type="project" value="InterPro"/>
</dbReference>
<dbReference type="PANTHER" id="PTHR23055:SF56">
    <property type="entry name" value="EF-HAND DOMAIN-CONTAINING PROTEIN"/>
    <property type="match status" value="1"/>
</dbReference>
<dbReference type="PANTHER" id="PTHR23055">
    <property type="entry name" value="CALCIUM BINDING PROTEINS"/>
    <property type="match status" value="1"/>
</dbReference>
<dbReference type="WBParaSite" id="ACRNAN_scaffold22.g27128.t1">
    <property type="protein sequence ID" value="ACRNAN_scaffold22.g27128.t1"/>
    <property type="gene ID" value="ACRNAN_scaffold22.g27128"/>
</dbReference>